<organism evidence="8 9">
    <name type="scientific">Sinorhizobium medicae</name>
    <dbReference type="NCBI Taxonomy" id="110321"/>
    <lineage>
        <taxon>Bacteria</taxon>
        <taxon>Pseudomonadati</taxon>
        <taxon>Pseudomonadota</taxon>
        <taxon>Alphaproteobacteria</taxon>
        <taxon>Hyphomicrobiales</taxon>
        <taxon>Rhizobiaceae</taxon>
        <taxon>Sinorhizobium/Ensifer group</taxon>
        <taxon>Sinorhizobium</taxon>
    </lineage>
</organism>
<dbReference type="SMART" id="SM00345">
    <property type="entry name" value="HTH_GNTR"/>
    <property type="match status" value="1"/>
</dbReference>
<sequence length="285" mass="31622">MPRGSGCGRTLSIMPGASGDMAVTEDQDDLYARISHSRTADEVVQQIELLILEGILRDGDRLPGERDLSRRFEVSRPILREALKELEARGLVESRHGGGTFVADVVGQIFSKPLIELIGRHHKATQDYLEFRRELEGLTAELAATRATDFDRDILTRVIERMRAAHASGSFDDELEADIELHNAIGESAHNIILLHTLRACYRLLTRGIFFHRSAVFGAPGARALLLAQHEAIYAAVMARDPVAAKMAAQDHIDFVAAAAQEVERNGEWSRIARLRLQQRDRSGA</sequence>
<evidence type="ECO:0000259" key="7">
    <source>
        <dbReference type="PROSITE" id="PS50949"/>
    </source>
</evidence>
<dbReference type="InterPro" id="IPR000524">
    <property type="entry name" value="Tscrpt_reg_HTH_GntR"/>
</dbReference>
<dbReference type="PRINTS" id="PR00035">
    <property type="entry name" value="HTHGNTR"/>
</dbReference>
<comment type="caution">
    <text evidence="8">The sequence shown here is derived from an EMBL/GenBank/DDBJ whole genome shotgun (WGS) entry which is preliminary data.</text>
</comment>
<reference evidence="8 9" key="1">
    <citation type="journal article" date="2018" name="FEMS Microbiol. Ecol.">
        <title>Co-invading symbiotic mutualists of Medicago polymorpha retain high ancestral diversity and contain diverse accessory genomes.</title>
        <authorList>
            <person name="Porter S.S."/>
            <person name="Faber-Hammond J.J."/>
            <person name="Friesen M.L."/>
        </authorList>
    </citation>
    <scope>NUCLEOTIDE SEQUENCE [LARGE SCALE GENOMIC DNA]</scope>
    <source>
        <strain evidence="8 9">Str16</strain>
    </source>
</reference>
<feature type="domain" description="HTH gntR-type" evidence="7">
    <location>
        <begin position="37"/>
        <end position="105"/>
    </location>
</feature>
<dbReference type="InterPro" id="IPR008920">
    <property type="entry name" value="TF_FadR/GntR_C"/>
</dbReference>
<gene>
    <name evidence="8" type="ORF">BMJ33_18400</name>
</gene>
<dbReference type="Proteomes" id="UP001190825">
    <property type="component" value="Unassembled WGS sequence"/>
</dbReference>
<comment type="function">
    <text evidence="5">Transcriptional repressor for the pyruvate dehydrogenase complex genes aceEF and lpd.</text>
</comment>
<keyword evidence="3" id="KW-0238">DNA-binding</keyword>
<dbReference type="Pfam" id="PF07729">
    <property type="entry name" value="FCD"/>
    <property type="match status" value="1"/>
</dbReference>
<evidence type="ECO:0000256" key="3">
    <source>
        <dbReference type="ARBA" id="ARBA00023125"/>
    </source>
</evidence>
<dbReference type="CDD" id="cd07377">
    <property type="entry name" value="WHTH_GntR"/>
    <property type="match status" value="1"/>
</dbReference>
<keyword evidence="2" id="KW-0805">Transcription regulation</keyword>
<keyword evidence="9" id="KW-1185">Reference proteome</keyword>
<evidence type="ECO:0000256" key="5">
    <source>
        <dbReference type="ARBA" id="ARBA00037357"/>
    </source>
</evidence>
<keyword evidence="1" id="KW-0678">Repressor</keyword>
<dbReference type="PANTHER" id="PTHR43537:SF34">
    <property type="entry name" value="PYRUVATE DEHYDROGENASE COMPLEX REPRESSOR"/>
    <property type="match status" value="1"/>
</dbReference>
<dbReference type="InterPro" id="IPR036388">
    <property type="entry name" value="WH-like_DNA-bd_sf"/>
</dbReference>
<proteinExistence type="predicted"/>
<dbReference type="SMART" id="SM00895">
    <property type="entry name" value="FCD"/>
    <property type="match status" value="1"/>
</dbReference>
<protein>
    <recommendedName>
        <fullName evidence="6">Pyruvate dehydrogenase complex repressor</fullName>
    </recommendedName>
</protein>
<accession>A0ABX4TIT0</accession>
<dbReference type="Gene3D" id="1.20.120.530">
    <property type="entry name" value="GntR ligand-binding domain-like"/>
    <property type="match status" value="1"/>
</dbReference>
<dbReference type="EMBL" id="NBUC01000093">
    <property type="protein sequence ID" value="PLU01377.1"/>
    <property type="molecule type" value="Genomic_DNA"/>
</dbReference>
<dbReference type="PROSITE" id="PS50949">
    <property type="entry name" value="HTH_GNTR"/>
    <property type="match status" value="1"/>
</dbReference>
<evidence type="ECO:0000256" key="6">
    <source>
        <dbReference type="ARBA" id="ARBA00039592"/>
    </source>
</evidence>
<dbReference type="PANTHER" id="PTHR43537">
    <property type="entry name" value="TRANSCRIPTIONAL REGULATOR, GNTR FAMILY"/>
    <property type="match status" value="1"/>
</dbReference>
<evidence type="ECO:0000313" key="9">
    <source>
        <dbReference type="Proteomes" id="UP001190825"/>
    </source>
</evidence>
<evidence type="ECO:0000256" key="1">
    <source>
        <dbReference type="ARBA" id="ARBA00022491"/>
    </source>
</evidence>
<dbReference type="SUPFAM" id="SSF46785">
    <property type="entry name" value="Winged helix' DNA-binding domain"/>
    <property type="match status" value="1"/>
</dbReference>
<keyword evidence="4" id="KW-0804">Transcription</keyword>
<dbReference type="InterPro" id="IPR011711">
    <property type="entry name" value="GntR_C"/>
</dbReference>
<name>A0ABX4TIT0_9HYPH</name>
<dbReference type="Pfam" id="PF00392">
    <property type="entry name" value="GntR"/>
    <property type="match status" value="1"/>
</dbReference>
<evidence type="ECO:0000313" key="8">
    <source>
        <dbReference type="EMBL" id="PLU01377.1"/>
    </source>
</evidence>
<dbReference type="Gene3D" id="1.10.10.10">
    <property type="entry name" value="Winged helix-like DNA-binding domain superfamily/Winged helix DNA-binding domain"/>
    <property type="match status" value="1"/>
</dbReference>
<evidence type="ECO:0000256" key="2">
    <source>
        <dbReference type="ARBA" id="ARBA00023015"/>
    </source>
</evidence>
<dbReference type="SUPFAM" id="SSF48008">
    <property type="entry name" value="GntR ligand-binding domain-like"/>
    <property type="match status" value="1"/>
</dbReference>
<evidence type="ECO:0000256" key="4">
    <source>
        <dbReference type="ARBA" id="ARBA00023163"/>
    </source>
</evidence>
<dbReference type="InterPro" id="IPR036390">
    <property type="entry name" value="WH_DNA-bd_sf"/>
</dbReference>